<evidence type="ECO:0000259" key="7">
    <source>
        <dbReference type="PROSITE" id="PS51665"/>
    </source>
</evidence>
<gene>
    <name evidence="8" type="primary">ENKUR</name>
    <name evidence="8" type="ORF">L345_08646</name>
</gene>
<dbReference type="EMBL" id="AZIM01001843">
    <property type="protein sequence ID" value="ETE65583.1"/>
    <property type="molecule type" value="Genomic_DNA"/>
</dbReference>
<comment type="subcellular location">
    <subcellularLocation>
        <location evidence="1">Cell projection</location>
        <location evidence="1">Cilium</location>
    </subcellularLocation>
    <subcellularLocation>
        <location evidence="2">Cytoplasm</location>
        <location evidence="2">Cytoskeleton</location>
    </subcellularLocation>
</comment>
<feature type="domain" description="Enkurin" evidence="7">
    <location>
        <begin position="306"/>
        <end position="405"/>
    </location>
</feature>
<name>V8NV80_OPHHA</name>
<dbReference type="Pfam" id="PF13864">
    <property type="entry name" value="Enkurin"/>
    <property type="match status" value="1"/>
</dbReference>
<keyword evidence="3" id="KW-0963">Cytoplasm</keyword>
<organism evidence="8 9">
    <name type="scientific">Ophiophagus hannah</name>
    <name type="common">King cobra</name>
    <name type="synonym">Naja hannah</name>
    <dbReference type="NCBI Taxonomy" id="8665"/>
    <lineage>
        <taxon>Eukaryota</taxon>
        <taxon>Metazoa</taxon>
        <taxon>Chordata</taxon>
        <taxon>Craniata</taxon>
        <taxon>Vertebrata</taxon>
        <taxon>Euteleostomi</taxon>
        <taxon>Lepidosauria</taxon>
        <taxon>Squamata</taxon>
        <taxon>Bifurcata</taxon>
        <taxon>Unidentata</taxon>
        <taxon>Episquamata</taxon>
        <taxon>Toxicofera</taxon>
        <taxon>Serpentes</taxon>
        <taxon>Colubroidea</taxon>
        <taxon>Elapidae</taxon>
        <taxon>Elapinae</taxon>
        <taxon>Ophiophagus</taxon>
    </lineage>
</organism>
<feature type="non-terminal residue" evidence="8">
    <location>
        <position position="405"/>
    </location>
</feature>
<dbReference type="Proteomes" id="UP000018936">
    <property type="component" value="Unassembled WGS sequence"/>
</dbReference>
<evidence type="ECO:0000256" key="2">
    <source>
        <dbReference type="ARBA" id="ARBA00004245"/>
    </source>
</evidence>
<dbReference type="OrthoDB" id="2123594at2759"/>
<reference evidence="8 9" key="1">
    <citation type="journal article" date="2013" name="Proc. Natl. Acad. Sci. U.S.A.">
        <title>The king cobra genome reveals dynamic gene evolution and adaptation in the snake venom system.</title>
        <authorList>
            <person name="Vonk F.J."/>
            <person name="Casewell N.R."/>
            <person name="Henkel C.V."/>
            <person name="Heimberg A.M."/>
            <person name="Jansen H.J."/>
            <person name="McCleary R.J."/>
            <person name="Kerkkamp H.M."/>
            <person name="Vos R.A."/>
            <person name="Guerreiro I."/>
            <person name="Calvete J.J."/>
            <person name="Wuster W."/>
            <person name="Woods A.E."/>
            <person name="Logan J.M."/>
            <person name="Harrison R.A."/>
            <person name="Castoe T.A."/>
            <person name="de Koning A.P."/>
            <person name="Pollock D.D."/>
            <person name="Yandell M."/>
            <person name="Calderon D."/>
            <person name="Renjifo C."/>
            <person name="Currier R.B."/>
            <person name="Salgado D."/>
            <person name="Pla D."/>
            <person name="Sanz L."/>
            <person name="Hyder A.S."/>
            <person name="Ribeiro J.M."/>
            <person name="Arntzen J.W."/>
            <person name="van den Thillart G.E."/>
            <person name="Boetzer M."/>
            <person name="Pirovano W."/>
            <person name="Dirks R.P."/>
            <person name="Spaink H.P."/>
            <person name="Duboule D."/>
            <person name="McGlinn E."/>
            <person name="Kini R.M."/>
            <person name="Richardson M.K."/>
        </authorList>
    </citation>
    <scope>NUCLEOTIDE SEQUENCE</scope>
    <source>
        <tissue evidence="8">Blood</tissue>
    </source>
</reference>
<sequence length="405" mass="46952">CEKEREIASFVQVGDIDQETWSYLEIGLDPKLAMWIVQIYEVMFEEWQLGSHFSLNHTVGILLGAFFPLTLLSRLRTVPSSSVLRPIRPPIVRYDSGSDIIKPVPVLHKCVTKQLFLGATKQWVCCCSCKTHSLNEEEFEYLRRKALEETGRVGGEGEKNRLEKNIFGTAMVMEESIYNLLPQIVEKSRITEKPSFVSAFRPYVKRAIQQSKSPWKTIGPPKVQVPSPKNFLQKHSKEPKLPTKKKDQHSKKAVELSVPKRTDHPIMGVQCTRNFINTNTSNAIMAVPKKPLPVYDYGVIPKYVIKRNEDTKKAQEEYDAYVRETLRQKAMKRLTEQERETLLESRQQGPFFLVIAFVTLTEVQQEKHIHQDPHERNTLPKKIYREKLETDMKQLEHDIQTIEKH</sequence>
<proteinExistence type="predicted"/>
<dbReference type="InterPro" id="IPR027012">
    <property type="entry name" value="Enkurin_dom"/>
</dbReference>
<evidence type="ECO:0000313" key="9">
    <source>
        <dbReference type="Proteomes" id="UP000018936"/>
    </source>
</evidence>
<dbReference type="GO" id="GO:0005879">
    <property type="term" value="C:axonemal microtubule"/>
    <property type="evidence" value="ECO:0007669"/>
    <property type="project" value="TreeGrafter"/>
</dbReference>
<protein>
    <submittedName>
        <fullName evidence="8">Enkurin</fullName>
    </submittedName>
</protein>
<keyword evidence="9" id="KW-1185">Reference proteome</keyword>
<evidence type="ECO:0000256" key="3">
    <source>
        <dbReference type="ARBA" id="ARBA00022490"/>
    </source>
</evidence>
<dbReference type="PANTHER" id="PTHR21490:SF0">
    <property type="entry name" value="ENKURIN"/>
    <property type="match status" value="1"/>
</dbReference>
<evidence type="ECO:0000313" key="8">
    <source>
        <dbReference type="EMBL" id="ETE65583.1"/>
    </source>
</evidence>
<dbReference type="AlphaFoldDB" id="V8NV80"/>
<feature type="region of interest" description="Disordered" evidence="6">
    <location>
        <begin position="215"/>
        <end position="254"/>
    </location>
</feature>
<comment type="caution">
    <text evidence="8">The sequence shown here is derived from an EMBL/GenBank/DDBJ whole genome shotgun (WGS) entry which is preliminary data.</text>
</comment>
<dbReference type="GO" id="GO:0005516">
    <property type="term" value="F:calmodulin binding"/>
    <property type="evidence" value="ECO:0007669"/>
    <property type="project" value="TreeGrafter"/>
</dbReference>
<evidence type="ECO:0000256" key="6">
    <source>
        <dbReference type="SAM" id="MobiDB-lite"/>
    </source>
</evidence>
<dbReference type="GO" id="GO:0001669">
    <property type="term" value="C:acrosomal vesicle"/>
    <property type="evidence" value="ECO:0007669"/>
    <property type="project" value="TreeGrafter"/>
</dbReference>
<accession>V8NV80</accession>
<feature type="non-terminal residue" evidence="8">
    <location>
        <position position="1"/>
    </location>
</feature>
<evidence type="ECO:0000256" key="5">
    <source>
        <dbReference type="ARBA" id="ARBA00023273"/>
    </source>
</evidence>
<keyword evidence="5" id="KW-0966">Cell projection</keyword>
<evidence type="ECO:0000256" key="4">
    <source>
        <dbReference type="ARBA" id="ARBA00023212"/>
    </source>
</evidence>
<feature type="compositionally biased region" description="Basic and acidic residues" evidence="6">
    <location>
        <begin position="235"/>
        <end position="254"/>
    </location>
</feature>
<dbReference type="PROSITE" id="PS51665">
    <property type="entry name" value="ENKURIN"/>
    <property type="match status" value="1"/>
</dbReference>
<keyword evidence="4" id="KW-0206">Cytoskeleton</keyword>
<dbReference type="PANTHER" id="PTHR21490">
    <property type="entry name" value="ENKURIN-RELATED"/>
    <property type="match status" value="1"/>
</dbReference>
<dbReference type="InterPro" id="IPR052102">
    <property type="entry name" value="Enkurin_domain-protein"/>
</dbReference>
<evidence type="ECO:0000256" key="1">
    <source>
        <dbReference type="ARBA" id="ARBA00004138"/>
    </source>
</evidence>